<reference evidence="6 7" key="1">
    <citation type="submission" date="2018-06" db="EMBL/GenBank/DDBJ databases">
        <authorList>
            <consortium name="Pathogen Informatics"/>
            <person name="Doyle S."/>
        </authorList>
    </citation>
    <scope>NUCLEOTIDE SEQUENCE [LARGE SCALE GENOMIC DNA]</scope>
    <source>
        <strain evidence="6 7">NCTC13291</strain>
    </source>
</reference>
<feature type="binding site" evidence="3">
    <location>
        <position position="176"/>
    </location>
    <ligand>
        <name>substrate</name>
    </ligand>
</feature>
<dbReference type="EMBL" id="UGVN01000001">
    <property type="protein sequence ID" value="SUE40234.1"/>
    <property type="molecule type" value="Genomic_DNA"/>
</dbReference>
<sequence length="334" mass="36512">MKEGYGEVGMSGGTAPEADRANETPWVASPRYPDARLRDLDQGFAKYRVMNAAVEKLCGGLRWGEGPVWFGDHRCLLFSDIPNNRILRWDEETGGVSVFRKPSNFANGNTRDREGRLVTCEHGARRVTRTEHDGRITVIADRFEGKRLNSPNDVVVRSDGTIWFTDPLFGIGGDYEGERAESEIPAAVYCADPSRGTLRKVAEGVPGPNGLAFSPDEGLLYLVASRAEPRQILSYPVRAGGVSLGEARVLVEAEADGTPDGFRVDEDGNLWCGWGMGRDGLDGVRVFNASGAPIGHVDLPERVANVAFGGWRRNRLFMAGCRSLYSVFVNTRGC</sequence>
<feature type="binding site" evidence="3">
    <location>
        <position position="260"/>
    </location>
    <ligand>
        <name>a divalent metal cation</name>
        <dbReference type="ChEBI" id="CHEBI:60240"/>
    </ligand>
</feature>
<keyword evidence="3" id="KW-0479">Metal-binding</keyword>
<feature type="binding site" evidence="3">
    <location>
        <position position="65"/>
    </location>
    <ligand>
        <name>a divalent metal cation</name>
        <dbReference type="ChEBI" id="CHEBI:60240"/>
    </ligand>
</feature>
<accession>A0A379MZ57</accession>
<dbReference type="SUPFAM" id="SSF63829">
    <property type="entry name" value="Calcium-dependent phosphotriesterase"/>
    <property type="match status" value="1"/>
</dbReference>
<name>A0A379MZ57_9PROT</name>
<dbReference type="Proteomes" id="UP000254919">
    <property type="component" value="Unassembled WGS sequence"/>
</dbReference>
<organism evidence="6 7">
    <name type="scientific">Roseomonas mucosa</name>
    <dbReference type="NCBI Taxonomy" id="207340"/>
    <lineage>
        <taxon>Bacteria</taxon>
        <taxon>Pseudomonadati</taxon>
        <taxon>Pseudomonadota</taxon>
        <taxon>Alphaproteobacteria</taxon>
        <taxon>Acetobacterales</taxon>
        <taxon>Roseomonadaceae</taxon>
        <taxon>Roseomonas</taxon>
    </lineage>
</organism>
<dbReference type="GO" id="GO:0046872">
    <property type="term" value="F:metal ion binding"/>
    <property type="evidence" value="ECO:0007669"/>
    <property type="project" value="UniProtKB-KW"/>
</dbReference>
<feature type="binding site" evidence="3">
    <location>
        <position position="209"/>
    </location>
    <ligand>
        <name>a divalent metal cation</name>
        <dbReference type="ChEBI" id="CHEBI:60240"/>
    </ligand>
</feature>
<dbReference type="GO" id="GO:0004341">
    <property type="term" value="F:gluconolactonase activity"/>
    <property type="evidence" value="ECO:0007669"/>
    <property type="project" value="UniProtKB-EC"/>
</dbReference>
<dbReference type="InterPro" id="IPR013658">
    <property type="entry name" value="SGL"/>
</dbReference>
<feature type="region of interest" description="Disordered" evidence="4">
    <location>
        <begin position="1"/>
        <end position="28"/>
    </location>
</feature>
<evidence type="ECO:0000256" key="4">
    <source>
        <dbReference type="SAM" id="MobiDB-lite"/>
    </source>
</evidence>
<dbReference type="PANTHER" id="PTHR47572">
    <property type="entry name" value="LIPOPROTEIN-RELATED"/>
    <property type="match status" value="1"/>
</dbReference>
<dbReference type="InterPro" id="IPR011042">
    <property type="entry name" value="6-blade_b-propeller_TolB-like"/>
</dbReference>
<protein>
    <submittedName>
        <fullName evidence="6">Gluconolactonase</fullName>
        <ecNumber evidence="6">3.1.1.17</ecNumber>
    </submittedName>
</protein>
<dbReference type="InterPro" id="IPR005511">
    <property type="entry name" value="SMP-30"/>
</dbReference>
<dbReference type="Pfam" id="PF08450">
    <property type="entry name" value="SGL"/>
    <property type="match status" value="1"/>
</dbReference>
<dbReference type="EC" id="3.1.1.17" evidence="6"/>
<evidence type="ECO:0000256" key="1">
    <source>
        <dbReference type="ARBA" id="ARBA00022801"/>
    </source>
</evidence>
<evidence type="ECO:0000259" key="5">
    <source>
        <dbReference type="Pfam" id="PF08450"/>
    </source>
</evidence>
<feature type="binding site" evidence="3">
    <location>
        <position position="152"/>
    </location>
    <ligand>
        <name>substrate</name>
    </ligand>
</feature>
<gene>
    <name evidence="6" type="primary">gnl_1</name>
    <name evidence="6" type="ORF">NCTC13291_01793</name>
</gene>
<keyword evidence="3" id="KW-0862">Zinc</keyword>
<dbReference type="AlphaFoldDB" id="A0A379MZ57"/>
<evidence type="ECO:0000313" key="6">
    <source>
        <dbReference type="EMBL" id="SUE40234.1"/>
    </source>
</evidence>
<evidence type="ECO:0000256" key="3">
    <source>
        <dbReference type="PIRSR" id="PIRSR605511-2"/>
    </source>
</evidence>
<dbReference type="PANTHER" id="PTHR47572:SF4">
    <property type="entry name" value="LACTONASE DRP35"/>
    <property type="match status" value="1"/>
</dbReference>
<feature type="active site" description="Proton donor/acceptor" evidence="2">
    <location>
        <position position="260"/>
    </location>
</feature>
<proteinExistence type="predicted"/>
<dbReference type="PRINTS" id="PR01790">
    <property type="entry name" value="SMP30FAMILY"/>
</dbReference>
<evidence type="ECO:0000256" key="2">
    <source>
        <dbReference type="PIRSR" id="PIRSR605511-1"/>
    </source>
</evidence>
<evidence type="ECO:0000313" key="7">
    <source>
        <dbReference type="Proteomes" id="UP000254919"/>
    </source>
</evidence>
<dbReference type="InterPro" id="IPR051262">
    <property type="entry name" value="SMP-30/CGR1_Lactonase"/>
</dbReference>
<keyword evidence="1 6" id="KW-0378">Hydrolase</keyword>
<comment type="cofactor">
    <cofactor evidence="3">
        <name>Zn(2+)</name>
        <dbReference type="ChEBI" id="CHEBI:29105"/>
    </cofactor>
    <text evidence="3">Binds 1 divalent metal cation per subunit.</text>
</comment>
<dbReference type="Gene3D" id="2.120.10.30">
    <property type="entry name" value="TolB, C-terminal domain"/>
    <property type="match status" value="1"/>
</dbReference>
<feature type="compositionally biased region" description="Gly residues" evidence="4">
    <location>
        <begin position="1"/>
        <end position="12"/>
    </location>
</feature>
<feature type="domain" description="SMP-30/Gluconolactonase/LRE-like region" evidence="5">
    <location>
        <begin position="63"/>
        <end position="319"/>
    </location>
</feature>